<dbReference type="AlphaFoldDB" id="A0A1G6HPT8"/>
<dbReference type="RefSeq" id="WP_091401715.1">
    <property type="nucleotide sequence ID" value="NZ_FMYV01000001.1"/>
</dbReference>
<name>A0A1G6HPT8_9BACT</name>
<dbReference type="OrthoDB" id="9795766at2"/>
<evidence type="ECO:0000313" key="5">
    <source>
        <dbReference type="Proteomes" id="UP000297288"/>
    </source>
</evidence>
<dbReference type="EMBL" id="SRME01000001">
    <property type="protein sequence ID" value="TGG88913.1"/>
    <property type="molecule type" value="Genomic_DNA"/>
</dbReference>
<keyword evidence="4" id="KW-1185">Reference proteome</keyword>
<proteinExistence type="predicted"/>
<dbReference type="InterPro" id="IPR037914">
    <property type="entry name" value="SpoVT-AbrB_sf"/>
</dbReference>
<dbReference type="STRING" id="28234.SAMN04488588_0055"/>
<evidence type="ECO:0000313" key="3">
    <source>
        <dbReference type="EMBL" id="TGG88913.1"/>
    </source>
</evidence>
<reference evidence="3 5" key="2">
    <citation type="submission" date="2019-04" db="EMBL/GenBank/DDBJ databases">
        <title>Draft genome sequence data and analysis of a Fermenting Bacterium, Geotoga petraea strain HO-Geo1, isolated from heavy-oil petroleum reservoir in Russia.</title>
        <authorList>
            <person name="Grouzdev D.S."/>
            <person name="Semenova E.M."/>
            <person name="Sokolova D.S."/>
            <person name="Tourova T.P."/>
            <person name="Poltaraus A.B."/>
            <person name="Nazina T.N."/>
        </authorList>
    </citation>
    <scope>NUCLEOTIDE SEQUENCE [LARGE SCALE GENOMIC DNA]</scope>
    <source>
        <strain evidence="3 5">HO-Geo1</strain>
    </source>
</reference>
<evidence type="ECO:0000259" key="1">
    <source>
        <dbReference type="SMART" id="SM00966"/>
    </source>
</evidence>
<evidence type="ECO:0000313" key="2">
    <source>
        <dbReference type="EMBL" id="SDB96299.1"/>
    </source>
</evidence>
<reference evidence="2 4" key="1">
    <citation type="submission" date="2016-10" db="EMBL/GenBank/DDBJ databases">
        <authorList>
            <person name="de Groot N.N."/>
        </authorList>
    </citation>
    <scope>NUCLEOTIDE SEQUENCE [LARGE SCALE GENOMIC DNA]</scope>
    <source>
        <strain evidence="2 4">WG14</strain>
    </source>
</reference>
<dbReference type="EMBL" id="FMYV01000001">
    <property type="protein sequence ID" value="SDB96299.1"/>
    <property type="molecule type" value="Genomic_DNA"/>
</dbReference>
<dbReference type="Gene3D" id="2.10.260.10">
    <property type="match status" value="1"/>
</dbReference>
<dbReference type="Proteomes" id="UP000199322">
    <property type="component" value="Unassembled WGS sequence"/>
</dbReference>
<dbReference type="Proteomes" id="UP000297288">
    <property type="component" value="Unassembled WGS sequence"/>
</dbReference>
<dbReference type="InterPro" id="IPR007159">
    <property type="entry name" value="SpoVT-AbrB_dom"/>
</dbReference>
<dbReference type="Pfam" id="PF04014">
    <property type="entry name" value="MazE_antitoxin"/>
    <property type="match status" value="1"/>
</dbReference>
<organism evidence="2 4">
    <name type="scientific">Geotoga petraea</name>
    <dbReference type="NCBI Taxonomy" id="28234"/>
    <lineage>
        <taxon>Bacteria</taxon>
        <taxon>Thermotogati</taxon>
        <taxon>Thermotogota</taxon>
        <taxon>Thermotogae</taxon>
        <taxon>Petrotogales</taxon>
        <taxon>Petrotogaceae</taxon>
        <taxon>Geotoga</taxon>
    </lineage>
</organism>
<sequence length="80" mass="9351">MKTNLIRIGNSKGIRIPSSIIKELDLGEQIEMEIIENKLIIKPVKKTREGWDTAAKKLHENQEDHLLIDDDLDDWNDIDW</sequence>
<gene>
    <name evidence="3" type="ORF">E4650_01590</name>
    <name evidence="2" type="ORF">SAMN04488588_0055</name>
</gene>
<keyword evidence="3" id="KW-0238">DNA-binding</keyword>
<protein>
    <submittedName>
        <fullName evidence="3">AbrB/MazE/SpoVT family DNA-binding domain-containing protein</fullName>
    </submittedName>
    <submittedName>
        <fullName evidence="2">Transcriptional regulator/antitoxin, MazE</fullName>
    </submittedName>
</protein>
<accession>A0A1G6HPT8</accession>
<feature type="domain" description="SpoVT-AbrB" evidence="1">
    <location>
        <begin position="6"/>
        <end position="49"/>
    </location>
</feature>
<evidence type="ECO:0000313" key="4">
    <source>
        <dbReference type="Proteomes" id="UP000199322"/>
    </source>
</evidence>
<dbReference type="SUPFAM" id="SSF89447">
    <property type="entry name" value="AbrB/MazE/MraZ-like"/>
    <property type="match status" value="1"/>
</dbReference>
<dbReference type="GO" id="GO:0003677">
    <property type="term" value="F:DNA binding"/>
    <property type="evidence" value="ECO:0007669"/>
    <property type="project" value="UniProtKB-KW"/>
</dbReference>
<dbReference type="SMART" id="SM00966">
    <property type="entry name" value="SpoVT_AbrB"/>
    <property type="match status" value="1"/>
</dbReference>